<evidence type="ECO:0000256" key="3">
    <source>
        <dbReference type="RuleBase" id="RU000489"/>
    </source>
</evidence>
<keyword evidence="5" id="KW-0732">Signal</keyword>
<dbReference type="PROSITE" id="PS01095">
    <property type="entry name" value="GH18_1"/>
    <property type="match status" value="1"/>
</dbReference>
<dbReference type="InterPro" id="IPR050314">
    <property type="entry name" value="Glycosyl_Hydrlase_18"/>
</dbReference>
<accession>A0AB34IWW0</accession>
<protein>
    <recommendedName>
        <fullName evidence="6">GH18 domain-containing protein</fullName>
    </recommendedName>
</protein>
<evidence type="ECO:0000256" key="2">
    <source>
        <dbReference type="ARBA" id="ARBA00023295"/>
    </source>
</evidence>
<keyword evidence="2 3" id="KW-0326">Glycosidase</keyword>
<dbReference type="InterPro" id="IPR001223">
    <property type="entry name" value="Glyco_hydro18_cat"/>
</dbReference>
<comment type="caution">
    <text evidence="7">The sequence shown here is derived from an EMBL/GenBank/DDBJ whole genome shotgun (WGS) entry which is preliminary data.</text>
</comment>
<dbReference type="GO" id="GO:0004568">
    <property type="term" value="F:chitinase activity"/>
    <property type="evidence" value="ECO:0007669"/>
    <property type="project" value="TreeGrafter"/>
</dbReference>
<dbReference type="EMBL" id="JBGBPQ010000016">
    <property type="protein sequence ID" value="KAL1508471.1"/>
    <property type="molecule type" value="Genomic_DNA"/>
</dbReference>
<feature type="chain" id="PRO_5044326627" description="GH18 domain-containing protein" evidence="5">
    <location>
        <begin position="22"/>
        <end position="345"/>
    </location>
</feature>
<sequence>MVLRVLLPLLPLLLPPASGHASDMMVAAYLPEWRYEGAHWKDICATVTHLIFFSLEVTREGELAALDRLPRGELLHEARAAADASRTKLLMCVGGNGRSDGFSSTVRSDKKRARFVSALVALCEKSNFDGIDLNWEYPGFQFGRGYLSQAEVDKDYAGLHKLIAELHAALAASGKVVTLAYYPDGRQEPLLAKAAPYVDAMHMMSYDQPGRHSTEEFAMGGARLLPANKLTVGLPFYGRHVQSGDWKSYEDIVQARDWGVEGPHVDEVRGYYFNGQDLIARKTEQARKLGLRGVMIWEVGQDCRMHPVTHGTKTHPTTCPEGEKSSLLTAIRRGMATLDNDRDEL</sequence>
<dbReference type="GO" id="GO:0005576">
    <property type="term" value="C:extracellular region"/>
    <property type="evidence" value="ECO:0007669"/>
    <property type="project" value="TreeGrafter"/>
</dbReference>
<dbReference type="InterPro" id="IPR001579">
    <property type="entry name" value="Glyco_hydro_18_chit_AS"/>
</dbReference>
<dbReference type="PANTHER" id="PTHR11177:SF317">
    <property type="entry name" value="CHITINASE 12-RELATED"/>
    <property type="match status" value="1"/>
</dbReference>
<evidence type="ECO:0000256" key="1">
    <source>
        <dbReference type="ARBA" id="ARBA00022801"/>
    </source>
</evidence>
<name>A0AB34IWW0_PRYPA</name>
<dbReference type="Pfam" id="PF00704">
    <property type="entry name" value="Glyco_hydro_18"/>
    <property type="match status" value="1"/>
</dbReference>
<dbReference type="Gene3D" id="3.20.20.80">
    <property type="entry name" value="Glycosidases"/>
    <property type="match status" value="1"/>
</dbReference>
<dbReference type="PROSITE" id="PS51910">
    <property type="entry name" value="GH18_2"/>
    <property type="match status" value="1"/>
</dbReference>
<evidence type="ECO:0000259" key="6">
    <source>
        <dbReference type="PROSITE" id="PS51910"/>
    </source>
</evidence>
<evidence type="ECO:0000313" key="8">
    <source>
        <dbReference type="Proteomes" id="UP001515480"/>
    </source>
</evidence>
<dbReference type="PANTHER" id="PTHR11177">
    <property type="entry name" value="CHITINASE"/>
    <property type="match status" value="1"/>
</dbReference>
<dbReference type="SMART" id="SM00636">
    <property type="entry name" value="Glyco_18"/>
    <property type="match status" value="1"/>
</dbReference>
<proteinExistence type="inferred from homology"/>
<dbReference type="InterPro" id="IPR011583">
    <property type="entry name" value="Chitinase_II/V-like_cat"/>
</dbReference>
<dbReference type="GO" id="GO:0005975">
    <property type="term" value="P:carbohydrate metabolic process"/>
    <property type="evidence" value="ECO:0007669"/>
    <property type="project" value="InterPro"/>
</dbReference>
<reference evidence="7 8" key="1">
    <citation type="journal article" date="2024" name="Science">
        <title>Giant polyketide synthase enzymes in the biosynthesis of giant marine polyether toxins.</title>
        <authorList>
            <person name="Fallon T.R."/>
            <person name="Shende V.V."/>
            <person name="Wierzbicki I.H."/>
            <person name="Pendleton A.L."/>
            <person name="Watervoot N.F."/>
            <person name="Auber R.P."/>
            <person name="Gonzalez D.J."/>
            <person name="Wisecaver J.H."/>
            <person name="Moore B.S."/>
        </authorList>
    </citation>
    <scope>NUCLEOTIDE SEQUENCE [LARGE SCALE GENOMIC DNA]</scope>
    <source>
        <strain evidence="7 8">12B1</strain>
    </source>
</reference>
<dbReference type="Gene3D" id="3.40.5.30">
    <property type="entry name" value="(Trans)glycosidases - domain 2"/>
    <property type="match status" value="1"/>
</dbReference>
<dbReference type="Proteomes" id="UP001515480">
    <property type="component" value="Unassembled WGS sequence"/>
</dbReference>
<evidence type="ECO:0000313" key="7">
    <source>
        <dbReference type="EMBL" id="KAL1508471.1"/>
    </source>
</evidence>
<evidence type="ECO:0000256" key="5">
    <source>
        <dbReference type="SAM" id="SignalP"/>
    </source>
</evidence>
<dbReference type="GO" id="GO:0008061">
    <property type="term" value="F:chitin binding"/>
    <property type="evidence" value="ECO:0007669"/>
    <property type="project" value="InterPro"/>
</dbReference>
<dbReference type="InterPro" id="IPR017853">
    <property type="entry name" value="GH"/>
</dbReference>
<dbReference type="GO" id="GO:0006032">
    <property type="term" value="P:chitin catabolic process"/>
    <property type="evidence" value="ECO:0007669"/>
    <property type="project" value="TreeGrafter"/>
</dbReference>
<dbReference type="AlphaFoldDB" id="A0AB34IWW0"/>
<keyword evidence="8" id="KW-1185">Reference proteome</keyword>
<dbReference type="SUPFAM" id="SSF51445">
    <property type="entry name" value="(Trans)glycosidases"/>
    <property type="match status" value="1"/>
</dbReference>
<evidence type="ECO:0000256" key="4">
    <source>
        <dbReference type="RuleBase" id="RU004453"/>
    </source>
</evidence>
<comment type="similarity">
    <text evidence="4">Belongs to the glycosyl hydrolase 18 family.</text>
</comment>
<keyword evidence="1 3" id="KW-0378">Hydrolase</keyword>
<feature type="domain" description="GH18" evidence="6">
    <location>
        <begin position="24"/>
        <end position="338"/>
    </location>
</feature>
<organism evidence="7 8">
    <name type="scientific">Prymnesium parvum</name>
    <name type="common">Toxic golden alga</name>
    <dbReference type="NCBI Taxonomy" id="97485"/>
    <lineage>
        <taxon>Eukaryota</taxon>
        <taxon>Haptista</taxon>
        <taxon>Haptophyta</taxon>
        <taxon>Prymnesiophyceae</taxon>
        <taxon>Prymnesiales</taxon>
        <taxon>Prymnesiaceae</taxon>
        <taxon>Prymnesium</taxon>
    </lineage>
</organism>
<feature type="signal peptide" evidence="5">
    <location>
        <begin position="1"/>
        <end position="21"/>
    </location>
</feature>
<gene>
    <name evidence="7" type="ORF">AB1Y20_004572</name>
</gene>